<keyword evidence="7" id="KW-0238">DNA-binding</keyword>
<dbReference type="OMA" id="VTTQKFM"/>
<dbReference type="GO" id="GO:0006352">
    <property type="term" value="P:DNA-templated transcription initiation"/>
    <property type="evidence" value="ECO:0007669"/>
    <property type="project" value="InterPro"/>
</dbReference>
<dbReference type="NCBIfam" id="TIGR02395">
    <property type="entry name" value="rpoN_sigma"/>
    <property type="match status" value="1"/>
</dbReference>
<dbReference type="Pfam" id="PF00309">
    <property type="entry name" value="Sigma54_AID"/>
    <property type="match status" value="1"/>
</dbReference>
<dbReference type="Pfam" id="PF04963">
    <property type="entry name" value="Sigma54_CBD"/>
    <property type="match status" value="1"/>
</dbReference>
<feature type="domain" description="RNA polymerase sigma factor 54 DNA-binding" evidence="9">
    <location>
        <begin position="283"/>
        <end position="443"/>
    </location>
</feature>
<dbReference type="EMBL" id="LILD01000001">
    <property type="protein sequence ID" value="KOO37791.1"/>
    <property type="molecule type" value="Genomic_DNA"/>
</dbReference>
<dbReference type="PANTHER" id="PTHR32248">
    <property type="entry name" value="RNA POLYMERASE SIGMA-54 FACTOR"/>
    <property type="match status" value="1"/>
</dbReference>
<keyword evidence="8" id="KW-0804">Transcription</keyword>
<keyword evidence="6" id="KW-0731">Sigma factor</keyword>
<dbReference type="PRINTS" id="PR00045">
    <property type="entry name" value="SIGMA54FCT"/>
</dbReference>
<dbReference type="InterPro" id="IPR007046">
    <property type="entry name" value="RNA_pol_sigma_54_core-bd"/>
</dbReference>
<dbReference type="GO" id="GO:0016987">
    <property type="term" value="F:sigma factor activity"/>
    <property type="evidence" value="ECO:0007669"/>
    <property type="project" value="UniProtKB-KW"/>
</dbReference>
<evidence type="ECO:0000256" key="6">
    <source>
        <dbReference type="ARBA" id="ARBA00023082"/>
    </source>
</evidence>
<dbReference type="PROSITE" id="PS00717">
    <property type="entry name" value="SIGMA54_1"/>
    <property type="match status" value="1"/>
</dbReference>
<proteinExistence type="inferred from homology"/>
<dbReference type="GO" id="GO:0001216">
    <property type="term" value="F:DNA-binding transcription activator activity"/>
    <property type="evidence" value="ECO:0007669"/>
    <property type="project" value="InterPro"/>
</dbReference>
<gene>
    <name evidence="11" type="ORF">AMD02_02220</name>
</gene>
<keyword evidence="3" id="KW-0808">Transferase</keyword>
<dbReference type="InterPro" id="IPR038709">
    <property type="entry name" value="RpoN_core-bd_sf"/>
</dbReference>
<evidence type="ECO:0000313" key="11">
    <source>
        <dbReference type="EMBL" id="KOO37791.1"/>
    </source>
</evidence>
<evidence type="ECO:0000259" key="10">
    <source>
        <dbReference type="Pfam" id="PF04963"/>
    </source>
</evidence>
<dbReference type="GO" id="GO:0003677">
    <property type="term" value="F:DNA binding"/>
    <property type="evidence" value="ECO:0007669"/>
    <property type="project" value="UniProtKB-KW"/>
</dbReference>
<keyword evidence="4" id="KW-0548">Nucleotidyltransferase</keyword>
<dbReference type="InterPro" id="IPR007634">
    <property type="entry name" value="RNA_pol_sigma_54_DNA-bd"/>
</dbReference>
<protein>
    <submittedName>
        <fullName evidence="11">RNA polymerase subunit sigma-54</fullName>
    </submittedName>
</protein>
<dbReference type="Gene3D" id="1.10.10.60">
    <property type="entry name" value="Homeodomain-like"/>
    <property type="match status" value="1"/>
</dbReference>
<evidence type="ECO:0000256" key="2">
    <source>
        <dbReference type="ARBA" id="ARBA00022478"/>
    </source>
</evidence>
<dbReference type="PROSITE" id="PS50044">
    <property type="entry name" value="SIGMA54_3"/>
    <property type="match status" value="1"/>
</dbReference>
<dbReference type="Gene3D" id="1.10.10.1330">
    <property type="entry name" value="RNA polymerase sigma-54 factor, core-binding domain"/>
    <property type="match status" value="1"/>
</dbReference>
<dbReference type="PANTHER" id="PTHR32248:SF4">
    <property type="entry name" value="RNA POLYMERASE SIGMA-54 FACTOR"/>
    <property type="match status" value="1"/>
</dbReference>
<evidence type="ECO:0000259" key="9">
    <source>
        <dbReference type="Pfam" id="PF04552"/>
    </source>
</evidence>
<evidence type="ECO:0000256" key="8">
    <source>
        <dbReference type="ARBA" id="ARBA00023163"/>
    </source>
</evidence>
<name>A0A0M0KG45_ALKHA</name>
<comment type="similarity">
    <text evidence="1">Belongs to the sigma-54 factor family.</text>
</comment>
<dbReference type="GO" id="GO:0000428">
    <property type="term" value="C:DNA-directed RNA polymerase complex"/>
    <property type="evidence" value="ECO:0007669"/>
    <property type="project" value="UniProtKB-KW"/>
</dbReference>
<keyword evidence="2" id="KW-0240">DNA-directed RNA polymerase</keyword>
<dbReference type="Pfam" id="PF04552">
    <property type="entry name" value="Sigma54_DBD"/>
    <property type="match status" value="1"/>
</dbReference>
<dbReference type="InterPro" id="IPR000394">
    <property type="entry name" value="RNA_pol_sigma_54"/>
</dbReference>
<evidence type="ECO:0000256" key="7">
    <source>
        <dbReference type="ARBA" id="ARBA00023125"/>
    </source>
</evidence>
<dbReference type="RefSeq" id="WP_010899692.1">
    <property type="nucleotide sequence ID" value="NZ_CP040441.1"/>
</dbReference>
<evidence type="ECO:0000256" key="3">
    <source>
        <dbReference type="ARBA" id="ARBA00022679"/>
    </source>
</evidence>
<evidence type="ECO:0000256" key="5">
    <source>
        <dbReference type="ARBA" id="ARBA00023015"/>
    </source>
</evidence>
<evidence type="ECO:0000256" key="1">
    <source>
        <dbReference type="ARBA" id="ARBA00008798"/>
    </source>
</evidence>
<organism evidence="11">
    <name type="scientific">Halalkalibacterium halodurans</name>
    <name type="common">Bacillus halodurans</name>
    <dbReference type="NCBI Taxonomy" id="86665"/>
    <lineage>
        <taxon>Bacteria</taxon>
        <taxon>Bacillati</taxon>
        <taxon>Bacillota</taxon>
        <taxon>Bacilli</taxon>
        <taxon>Bacillales</taxon>
        <taxon>Bacillaceae</taxon>
        <taxon>Halalkalibacterium (ex Joshi et al. 2022)</taxon>
    </lineage>
</organism>
<dbReference type="PATRIC" id="fig|136160.3.peg.653"/>
<evidence type="ECO:0000256" key="4">
    <source>
        <dbReference type="ARBA" id="ARBA00022695"/>
    </source>
</evidence>
<sequence>MEFGLFQQQTTSLVMTNELRQAISLLQYSTVDLAAFIEEQALENPLIELKDRSDRVLSEHIRMMREERPEGEGTLDWSQSSPFDYLHVERLNLSDYLIQQARDLPLNKNEFEWLCYFIYSLRDDGYLSRSLHSLQADLGLTDQEAEKTLYHLQHLEPAGIGARSLQECLLLQLQRKKQRDPLAETIVEHYMELLAEKRWKMIADDLQISLADVQRVYDCIQQLDPRPGSQIGGEPTNYLVPDVTIDWVEGELTILLQDDYLPKITLNRQYQTLLTDGEGEAAQYAKEKYHQMQWLVKSIQQRQQTLLKVTEAILRKQRAFFEEKEGALQPLTLREVAEEIGVHESTVSRATTNKYAQTPRGLLELKSFFVSSISSRFGEKGPSSDSVKKLVRKLVEEENKAKPLSDQKIAHLLKDQYNVEASRRVIAKYRDELGIPSSTKRKRYG</sequence>
<dbReference type="GeneID" id="87599091"/>
<comment type="caution">
    <text evidence="11">The sequence shown here is derived from an EMBL/GenBank/DDBJ whole genome shotgun (WGS) entry which is preliminary data.</text>
</comment>
<dbReference type="PIRSF" id="PIRSF000774">
    <property type="entry name" value="RpoN"/>
    <property type="match status" value="1"/>
</dbReference>
<dbReference type="AlphaFoldDB" id="A0A0M0KG45"/>
<accession>A0A0M0KG45</accession>
<dbReference type="GO" id="GO:0016779">
    <property type="term" value="F:nucleotidyltransferase activity"/>
    <property type="evidence" value="ECO:0007669"/>
    <property type="project" value="UniProtKB-KW"/>
</dbReference>
<feature type="domain" description="RNA polymerase sigma factor 54 core-binding" evidence="10">
    <location>
        <begin position="89"/>
        <end position="270"/>
    </location>
</feature>
<keyword evidence="5" id="KW-0805">Transcription regulation</keyword>
<reference evidence="11" key="1">
    <citation type="submission" date="2015-08" db="EMBL/GenBank/DDBJ databases">
        <title>Complete DNA Sequence of Pseudomonas syringae pv. actinidiae, the Causal Agent of Kiwifruit Canker Disease.</title>
        <authorList>
            <person name="Rikkerink E.H.A."/>
            <person name="Fineran P.C."/>
        </authorList>
    </citation>
    <scope>NUCLEOTIDE SEQUENCE</scope>
    <source>
        <strain evidence="11">DSM 13666</strain>
    </source>
</reference>